<feature type="domain" description="NADH:quinone oxidoreductase/Mrp antiporter transmembrane" evidence="17">
    <location>
        <begin position="112"/>
        <end position="403"/>
    </location>
</feature>
<keyword evidence="5 16" id="KW-0813">Transport</keyword>
<reference evidence="19" key="1">
    <citation type="journal article" date="2021" name="J. Zool. Syst. Evol. Res.">
        <title>Mitogenomics of Didelphis (Mammalia; Didelphimorphia; Didelphidae) and insights into character evolution in the genus.</title>
        <authorList>
            <person name="Dias C.A.R."/>
            <person name="Santos Junior J.E."/>
            <person name="Pinto C.M."/>
            <person name="Santos F.R."/>
            <person name="Perini F.A."/>
        </authorList>
    </citation>
    <scope>NUCLEOTIDE SEQUENCE</scope>
</reference>
<evidence type="ECO:0000256" key="11">
    <source>
        <dbReference type="ARBA" id="ARBA00023027"/>
    </source>
</evidence>
<comment type="subcellular location">
    <subcellularLocation>
        <location evidence="1 16">Mitochondrion membrane</location>
        <topology evidence="1 16">Multi-pass membrane protein</topology>
    </subcellularLocation>
</comment>
<dbReference type="PANTHER" id="PTHR43507">
    <property type="entry name" value="NADH-UBIQUINONE OXIDOREDUCTASE CHAIN 4"/>
    <property type="match status" value="1"/>
</dbReference>
<evidence type="ECO:0000256" key="10">
    <source>
        <dbReference type="ARBA" id="ARBA00022989"/>
    </source>
</evidence>
<evidence type="ECO:0000256" key="7">
    <source>
        <dbReference type="ARBA" id="ARBA00022692"/>
    </source>
</evidence>
<keyword evidence="8" id="KW-1278">Translocase</keyword>
<keyword evidence="13 16" id="KW-0496">Mitochondrion</keyword>
<keyword evidence="10 16" id="KW-1133">Transmembrane helix</keyword>
<sequence length="459" mass="51957">MLKILLPTLMLIPLTWLSKNKWLWINTTTYSLLISITSLPLLYHPMDLGYNFNNSFSLDSLSSPLLVLSCWLLPLMIMASQNHLNKESLMRKKLYLTMMIILQSSLIIAFTSSELMMFYILFETTLIPTLIIITRWGNQNERLNAGIYFLFYTLVGSLPLLVALLTMNKNLGTLHILMNSILINQLNYTLSNSTLWYACMTAFMIKMPLYGLHLWLPKAHVEAPIAGSMVLAAILLKLGGYGIMRISLFTEPMTMHLLYPFIILSMWGMIMTSSICMRQTDLKSLIAYSSVSHMALVIIAALIQSTTSFMGATILMVAHGLTSSMLFCLANTNYERIHSRTMILARGLQLVLPLMTTWWLTASLANLALPPTINLLGELMIITASFSWSNFSILLLGLNTVITALYSLYMLTTSQRGKFTHHMTSLYPSFTREHMLMTLHILPLILLSLNPKYILGMTY</sequence>
<name>A0A894JNS3_DIDVI</name>
<keyword evidence="12 16" id="KW-0830">Ubiquinone</keyword>
<dbReference type="EMBL" id="MT892666">
    <property type="protein sequence ID" value="QRV59815.1"/>
    <property type="molecule type" value="Genomic_DNA"/>
</dbReference>
<feature type="transmembrane region" description="Helical" evidence="16">
    <location>
        <begin position="256"/>
        <end position="273"/>
    </location>
</feature>
<feature type="transmembrane region" description="Helical" evidence="16">
    <location>
        <begin position="309"/>
        <end position="329"/>
    </location>
</feature>
<evidence type="ECO:0000256" key="8">
    <source>
        <dbReference type="ARBA" id="ARBA00022967"/>
    </source>
</evidence>
<geneLocation type="mitochondrion" evidence="19"/>
<keyword evidence="11 16" id="KW-0520">NAD</keyword>
<comment type="catalytic activity">
    <reaction evidence="15 16">
        <text>a ubiquinone + NADH + 5 H(+)(in) = a ubiquinol + NAD(+) + 4 H(+)(out)</text>
        <dbReference type="Rhea" id="RHEA:29091"/>
        <dbReference type="Rhea" id="RHEA-COMP:9565"/>
        <dbReference type="Rhea" id="RHEA-COMP:9566"/>
        <dbReference type="ChEBI" id="CHEBI:15378"/>
        <dbReference type="ChEBI" id="CHEBI:16389"/>
        <dbReference type="ChEBI" id="CHEBI:17976"/>
        <dbReference type="ChEBI" id="CHEBI:57540"/>
        <dbReference type="ChEBI" id="CHEBI:57945"/>
        <dbReference type="EC" id="7.1.1.2"/>
    </reaction>
</comment>
<keyword evidence="14 16" id="KW-0472">Membrane</keyword>
<evidence type="ECO:0000256" key="16">
    <source>
        <dbReference type="RuleBase" id="RU003297"/>
    </source>
</evidence>
<evidence type="ECO:0000256" key="4">
    <source>
        <dbReference type="ARBA" id="ARBA00021006"/>
    </source>
</evidence>
<organism evidence="19">
    <name type="scientific">Didelphis virginiana</name>
    <name type="common">North American opossum</name>
    <name type="synonym">Didelphis marsupialis virginiana</name>
    <dbReference type="NCBI Taxonomy" id="9267"/>
    <lineage>
        <taxon>Eukaryota</taxon>
        <taxon>Metazoa</taxon>
        <taxon>Chordata</taxon>
        <taxon>Craniata</taxon>
        <taxon>Vertebrata</taxon>
        <taxon>Euteleostomi</taxon>
        <taxon>Mammalia</taxon>
        <taxon>Metatheria</taxon>
        <taxon>Didelphimorphia</taxon>
        <taxon>Didelphidae</taxon>
        <taxon>Didelphis</taxon>
    </lineage>
</organism>
<evidence type="ECO:0000259" key="18">
    <source>
        <dbReference type="Pfam" id="PF01059"/>
    </source>
</evidence>
<proteinExistence type="inferred from homology"/>
<protein>
    <recommendedName>
        <fullName evidence="4 16">NADH-ubiquinone oxidoreductase chain 4</fullName>
        <ecNumber evidence="3 16">7.1.1.2</ecNumber>
    </recommendedName>
</protein>
<evidence type="ECO:0000256" key="2">
    <source>
        <dbReference type="ARBA" id="ARBA00009025"/>
    </source>
</evidence>
<dbReference type="GO" id="GO:0048039">
    <property type="term" value="F:ubiquinone binding"/>
    <property type="evidence" value="ECO:0007669"/>
    <property type="project" value="TreeGrafter"/>
</dbReference>
<feature type="transmembrane region" description="Helical" evidence="16">
    <location>
        <begin position="223"/>
        <end position="244"/>
    </location>
</feature>
<dbReference type="GO" id="GO:0031966">
    <property type="term" value="C:mitochondrial membrane"/>
    <property type="evidence" value="ECO:0007669"/>
    <property type="project" value="UniProtKB-SubCell"/>
</dbReference>
<feature type="transmembrane region" description="Helical" evidence="16">
    <location>
        <begin position="94"/>
        <end position="110"/>
    </location>
</feature>
<dbReference type="Pfam" id="PF00361">
    <property type="entry name" value="Proton_antipo_M"/>
    <property type="match status" value="1"/>
</dbReference>
<dbReference type="EC" id="7.1.1.2" evidence="3 16"/>
<dbReference type="InterPro" id="IPR003918">
    <property type="entry name" value="NADH_UbQ_OxRdtase"/>
</dbReference>
<feature type="transmembrane region" description="Helical" evidence="16">
    <location>
        <begin position="63"/>
        <end position="82"/>
    </location>
</feature>
<dbReference type="Pfam" id="PF01059">
    <property type="entry name" value="Oxidored_q5_N"/>
    <property type="match status" value="1"/>
</dbReference>
<dbReference type="PANTHER" id="PTHR43507:SF20">
    <property type="entry name" value="NADH-UBIQUINONE OXIDOREDUCTASE CHAIN 4"/>
    <property type="match status" value="1"/>
</dbReference>
<evidence type="ECO:0000256" key="13">
    <source>
        <dbReference type="ARBA" id="ARBA00023128"/>
    </source>
</evidence>
<dbReference type="GO" id="GO:0008137">
    <property type="term" value="F:NADH dehydrogenase (ubiquinone) activity"/>
    <property type="evidence" value="ECO:0007669"/>
    <property type="project" value="UniProtKB-UniRule"/>
</dbReference>
<dbReference type="GO" id="GO:0042773">
    <property type="term" value="P:ATP synthesis coupled electron transport"/>
    <property type="evidence" value="ECO:0007669"/>
    <property type="project" value="InterPro"/>
</dbReference>
<evidence type="ECO:0000256" key="6">
    <source>
        <dbReference type="ARBA" id="ARBA00022660"/>
    </source>
</evidence>
<feature type="domain" description="NADH:ubiquinone oxidoreductase chain 4 N-terminal" evidence="18">
    <location>
        <begin position="1"/>
        <end position="109"/>
    </location>
</feature>
<dbReference type="InterPro" id="IPR010227">
    <property type="entry name" value="NADH_Q_OxRdtase_chainM/4"/>
</dbReference>
<feature type="transmembrane region" description="Helical" evidence="16">
    <location>
        <begin position="285"/>
        <end position="303"/>
    </location>
</feature>
<dbReference type="AlphaFoldDB" id="A0A894JNS3"/>
<feature type="transmembrane region" description="Helical" evidence="16">
    <location>
        <begin position="21"/>
        <end position="43"/>
    </location>
</feature>
<evidence type="ECO:0000256" key="15">
    <source>
        <dbReference type="ARBA" id="ARBA00049551"/>
    </source>
</evidence>
<comment type="function">
    <text evidence="16">Core subunit of the mitochondrial membrane respiratory chain NADH dehydrogenase (Complex I) which catalyzes electron transfer from NADH through the respiratory chain, using ubiquinone as an electron acceptor. Essential for the catalytic activity and assembly of complex I.</text>
</comment>
<keyword evidence="9 16" id="KW-0249">Electron transport</keyword>
<dbReference type="GO" id="GO:0003954">
    <property type="term" value="F:NADH dehydrogenase activity"/>
    <property type="evidence" value="ECO:0007669"/>
    <property type="project" value="TreeGrafter"/>
</dbReference>
<dbReference type="NCBIfam" id="TIGR01972">
    <property type="entry name" value="NDH_I_M"/>
    <property type="match status" value="1"/>
</dbReference>
<feature type="transmembrane region" description="Helical" evidence="16">
    <location>
        <begin position="116"/>
        <end position="133"/>
    </location>
</feature>
<comment type="similarity">
    <text evidence="2 16">Belongs to the complex I subunit 4 family.</text>
</comment>
<feature type="transmembrane region" description="Helical" evidence="16">
    <location>
        <begin position="389"/>
        <end position="409"/>
    </location>
</feature>
<evidence type="ECO:0000256" key="9">
    <source>
        <dbReference type="ARBA" id="ARBA00022982"/>
    </source>
</evidence>
<keyword evidence="6 16" id="KW-0679">Respiratory chain</keyword>
<evidence type="ECO:0000256" key="1">
    <source>
        <dbReference type="ARBA" id="ARBA00004225"/>
    </source>
</evidence>
<dbReference type="GO" id="GO:0015990">
    <property type="term" value="P:electron transport coupled proton transport"/>
    <property type="evidence" value="ECO:0007669"/>
    <property type="project" value="TreeGrafter"/>
</dbReference>
<evidence type="ECO:0000256" key="14">
    <source>
        <dbReference type="ARBA" id="ARBA00023136"/>
    </source>
</evidence>
<evidence type="ECO:0000259" key="17">
    <source>
        <dbReference type="Pfam" id="PF00361"/>
    </source>
</evidence>
<evidence type="ECO:0000313" key="19">
    <source>
        <dbReference type="EMBL" id="QRV59815.1"/>
    </source>
</evidence>
<dbReference type="PRINTS" id="PR01437">
    <property type="entry name" value="NUOXDRDTASE4"/>
</dbReference>
<accession>A0A894JNS3</accession>
<dbReference type="InterPro" id="IPR000260">
    <property type="entry name" value="NADH4_N"/>
</dbReference>
<gene>
    <name evidence="19" type="primary">ND4</name>
</gene>
<dbReference type="InterPro" id="IPR001750">
    <property type="entry name" value="ND/Mrp_TM"/>
</dbReference>
<feature type="transmembrane region" description="Helical" evidence="16">
    <location>
        <begin position="350"/>
        <end position="369"/>
    </location>
</feature>
<evidence type="ECO:0000256" key="5">
    <source>
        <dbReference type="ARBA" id="ARBA00022448"/>
    </source>
</evidence>
<feature type="transmembrane region" description="Helical" evidence="16">
    <location>
        <begin position="195"/>
        <end position="216"/>
    </location>
</feature>
<feature type="transmembrane region" description="Helical" evidence="16">
    <location>
        <begin position="145"/>
        <end position="167"/>
    </location>
</feature>
<evidence type="ECO:0000256" key="3">
    <source>
        <dbReference type="ARBA" id="ARBA00012944"/>
    </source>
</evidence>
<keyword evidence="7 16" id="KW-0812">Transmembrane</keyword>
<evidence type="ECO:0000256" key="12">
    <source>
        <dbReference type="ARBA" id="ARBA00023075"/>
    </source>
</evidence>